<feature type="domain" description="Homeobox" evidence="7">
    <location>
        <begin position="147"/>
        <end position="207"/>
    </location>
</feature>
<feature type="compositionally biased region" description="Basic residues" evidence="6">
    <location>
        <begin position="449"/>
        <end position="469"/>
    </location>
</feature>
<sequence>MVAVGDRRTHSAHLSSLLLQISQTAAAIKARHEQRWPSSLSQPPPSEPVTVQPLELTIPQSFYFQLDSIPIPPGLRAKVLSELPGLMSRYSDDFQRHILSLTTTAVSPKLRLALPAIITRLRGIFQTHFEQETLPFILSKIAANQSTVEYENQPRFNKEYIPFLEKYFALDAYPSIRDQEVMAQKSGMTRRQIEVWFQNHRRVLRKQGIIPKKRQASSGSVIPEDPKSYIIEGLPSVLREASPVPQPNANTIEIVEHLVSQETELDRLDFDPSKKYESIDRPRYPRTSDTTPNPLDAPAASSAPPPFKPSSLIPNELQFRNLPPRPFFPSPAWDRRPYVAPTPPSVVPPKKKGKSGRKAPSQAELAAIDNLVEEFGFLSINRGRKEANTPEHHKRHYDDISSTVPPAATYAKTVVPPTGRHPACCWHPSQLVQTPTTSSTSTAASSPQTKKKRSGLPNRKPRNSPRRPRGSPAPSNTSTTTMRSSLSRSPSPHASSRTPSLESSSSRRASLSSSEADTPLFTPVSLPAELPVPDLNLDFDLGGYALPEGYAPSVPGHLFRQAATNSLLWEPRYKIRYRHSKEPRKEENYWLMYTERRKTDNLALGYIDRIVDNRVGRCGFAREVCKMGFDVWDALEIEFDGLEGSFEYHDVESKKVDVTRRYWIQIIMQGITRCYAVRLWSGIPEKKVSFVEAYSALSCFFGKLPGEMSSILDDLAKGAKEFVLAAGCSLEDVKAVCIKICEFLRSVGFGPVDSTSFHDIHNQFPHCYLTTRRHTIPISLVHVFVAIARSLGIEANPTDFPLRVLAHVSEPAEDKDDFYVDVFGSAQSPILSLRDDIPLLLSRQGIAVDRMMDFIAPCGPTPMLLRAGRNIMASIHTPRGSPSLLAQTAITLVFTLHIQLGGRKELIPQFVAGCDPIDCATFISEAMVETYPEGSELRDRLQGGVDEELEQEEKEARVVHYRSFEETSVQHFVGLVFRHRQYKYNGCIFGWDPVCAASDQWKTEMGVRSLLRAGDQPFYHCFCEDNSVRYVAEDNIEPLSDPSKELFDNFQANVPMLPRYFTGIHSREGRDSSRARFLLSPEAQKAYPEDDAIGHAWVTQVE</sequence>
<dbReference type="PANTHER" id="PTHR31350:SF27">
    <property type="entry name" value="HEMIMETHYLATED DNA-BINDING DOMAIN-CONTAINING PROTEIN"/>
    <property type="match status" value="1"/>
</dbReference>
<dbReference type="InterPro" id="IPR036623">
    <property type="entry name" value="Hemimethylated_DNA-bd_sf"/>
</dbReference>
<gene>
    <name evidence="8" type="ORF">VNI00_002021</name>
</gene>
<feature type="DNA-binding region" description="Homeobox" evidence="4">
    <location>
        <begin position="149"/>
        <end position="208"/>
    </location>
</feature>
<dbReference type="GO" id="GO:0005634">
    <property type="term" value="C:nucleus"/>
    <property type="evidence" value="ECO:0007669"/>
    <property type="project" value="UniProtKB-SubCell"/>
</dbReference>
<dbReference type="Gene3D" id="1.10.10.60">
    <property type="entry name" value="Homeodomain-like"/>
    <property type="match status" value="1"/>
</dbReference>
<evidence type="ECO:0000256" key="4">
    <source>
        <dbReference type="PROSITE-ProRule" id="PRU00108"/>
    </source>
</evidence>
<dbReference type="SUPFAM" id="SSF141255">
    <property type="entry name" value="YccV-like"/>
    <property type="match status" value="1"/>
</dbReference>
<evidence type="ECO:0000256" key="3">
    <source>
        <dbReference type="ARBA" id="ARBA00023242"/>
    </source>
</evidence>
<keyword evidence="2 4" id="KW-0371">Homeobox</keyword>
<dbReference type="InterPro" id="IPR032698">
    <property type="entry name" value="SirB1_N"/>
</dbReference>
<evidence type="ECO:0000256" key="1">
    <source>
        <dbReference type="ARBA" id="ARBA00023125"/>
    </source>
</evidence>
<feature type="compositionally biased region" description="Low complexity" evidence="6">
    <location>
        <begin position="470"/>
        <end position="516"/>
    </location>
</feature>
<dbReference type="SMART" id="SM00389">
    <property type="entry name" value="HOX"/>
    <property type="match status" value="1"/>
</dbReference>
<dbReference type="SMART" id="SM00992">
    <property type="entry name" value="YccV-like"/>
    <property type="match status" value="1"/>
</dbReference>
<feature type="compositionally biased region" description="Low complexity" evidence="6">
    <location>
        <begin position="292"/>
        <end position="302"/>
    </location>
</feature>
<dbReference type="InterPro" id="IPR009057">
    <property type="entry name" value="Homeodomain-like_sf"/>
</dbReference>
<proteinExistence type="predicted"/>
<dbReference type="GO" id="GO:0000981">
    <property type="term" value="F:DNA-binding transcription factor activity, RNA polymerase II-specific"/>
    <property type="evidence" value="ECO:0007669"/>
    <property type="project" value="InterPro"/>
</dbReference>
<feature type="region of interest" description="Disordered" evidence="6">
    <location>
        <begin position="425"/>
        <end position="524"/>
    </location>
</feature>
<feature type="compositionally biased region" description="Basic and acidic residues" evidence="6">
    <location>
        <begin position="269"/>
        <end position="283"/>
    </location>
</feature>
<evidence type="ECO:0000256" key="6">
    <source>
        <dbReference type="SAM" id="MobiDB-lite"/>
    </source>
</evidence>
<dbReference type="GO" id="GO:0003677">
    <property type="term" value="F:DNA binding"/>
    <property type="evidence" value="ECO:0007669"/>
    <property type="project" value="UniProtKB-UniRule"/>
</dbReference>
<comment type="caution">
    <text evidence="8">The sequence shown here is derived from an EMBL/GenBank/DDBJ whole genome shotgun (WGS) entry which is preliminary data.</text>
</comment>
<evidence type="ECO:0000256" key="2">
    <source>
        <dbReference type="ARBA" id="ARBA00023155"/>
    </source>
</evidence>
<comment type="subcellular location">
    <subcellularLocation>
        <location evidence="4 5">Nucleus</location>
    </subcellularLocation>
</comment>
<accession>A0AAW0E3N1</accession>
<dbReference type="PROSITE" id="PS00027">
    <property type="entry name" value="HOMEOBOX_1"/>
    <property type="match status" value="1"/>
</dbReference>
<dbReference type="EMBL" id="JAYKXP010000005">
    <property type="protein sequence ID" value="KAK7058387.1"/>
    <property type="molecule type" value="Genomic_DNA"/>
</dbReference>
<dbReference type="InterPro" id="IPR001356">
    <property type="entry name" value="HD"/>
</dbReference>
<dbReference type="Pfam" id="PF00046">
    <property type="entry name" value="Homeodomain"/>
    <property type="match status" value="1"/>
</dbReference>
<dbReference type="NCBIfam" id="TIGR02097">
    <property type="entry name" value="yccV"/>
    <property type="match status" value="1"/>
</dbReference>
<dbReference type="Proteomes" id="UP001383192">
    <property type="component" value="Unassembled WGS sequence"/>
</dbReference>
<feature type="region of interest" description="Disordered" evidence="6">
    <location>
        <begin position="330"/>
        <end position="362"/>
    </location>
</feature>
<feature type="compositionally biased region" description="Low complexity" evidence="6">
    <location>
        <begin position="433"/>
        <end position="448"/>
    </location>
</feature>
<dbReference type="InterPro" id="IPR017970">
    <property type="entry name" value="Homeobox_CS"/>
</dbReference>
<dbReference type="Pfam" id="PF08755">
    <property type="entry name" value="YccV-like"/>
    <property type="match status" value="1"/>
</dbReference>
<protein>
    <recommendedName>
        <fullName evidence="7">Homeobox domain-containing protein</fullName>
    </recommendedName>
</protein>
<dbReference type="Gene3D" id="2.30.30.390">
    <property type="entry name" value="Hemimethylated DNA-binding domain"/>
    <property type="match status" value="1"/>
</dbReference>
<dbReference type="PROSITE" id="PS50071">
    <property type="entry name" value="HOMEOBOX_2"/>
    <property type="match status" value="1"/>
</dbReference>
<evidence type="ECO:0000259" key="7">
    <source>
        <dbReference type="PROSITE" id="PS50071"/>
    </source>
</evidence>
<organism evidence="8 9">
    <name type="scientific">Paramarasmius palmivorus</name>
    <dbReference type="NCBI Taxonomy" id="297713"/>
    <lineage>
        <taxon>Eukaryota</taxon>
        <taxon>Fungi</taxon>
        <taxon>Dikarya</taxon>
        <taxon>Basidiomycota</taxon>
        <taxon>Agaricomycotina</taxon>
        <taxon>Agaricomycetes</taxon>
        <taxon>Agaricomycetidae</taxon>
        <taxon>Agaricales</taxon>
        <taxon>Marasmiineae</taxon>
        <taxon>Marasmiaceae</taxon>
        <taxon>Paramarasmius</taxon>
    </lineage>
</organism>
<keyword evidence="1 4" id="KW-0238">DNA-binding</keyword>
<evidence type="ECO:0000256" key="5">
    <source>
        <dbReference type="RuleBase" id="RU000682"/>
    </source>
</evidence>
<name>A0AAW0E3N1_9AGAR</name>
<evidence type="ECO:0000313" key="8">
    <source>
        <dbReference type="EMBL" id="KAK7058387.1"/>
    </source>
</evidence>
<reference evidence="8 9" key="1">
    <citation type="submission" date="2024-01" db="EMBL/GenBank/DDBJ databases">
        <title>A draft genome for a cacao thread blight-causing isolate of Paramarasmius palmivorus.</title>
        <authorList>
            <person name="Baruah I.K."/>
            <person name="Bukari Y."/>
            <person name="Amoako-Attah I."/>
            <person name="Meinhardt L.W."/>
            <person name="Bailey B.A."/>
            <person name="Cohen S.P."/>
        </authorList>
    </citation>
    <scope>NUCLEOTIDE SEQUENCE [LARGE SCALE GENOMIC DNA]</scope>
    <source>
        <strain evidence="8 9">GH-12</strain>
    </source>
</reference>
<dbReference type="SUPFAM" id="SSF46689">
    <property type="entry name" value="Homeodomain-like"/>
    <property type="match status" value="1"/>
</dbReference>
<dbReference type="Pfam" id="PF13369">
    <property type="entry name" value="Transglut_core2"/>
    <property type="match status" value="1"/>
</dbReference>
<dbReference type="AlphaFoldDB" id="A0AAW0E3N1"/>
<keyword evidence="3 4" id="KW-0539">Nucleus</keyword>
<dbReference type="InterPro" id="IPR011722">
    <property type="entry name" value="Hemimethylated_DNA-bd_dom"/>
</dbReference>
<feature type="region of interest" description="Disordered" evidence="6">
    <location>
        <begin position="269"/>
        <end position="314"/>
    </location>
</feature>
<keyword evidence="9" id="KW-1185">Reference proteome</keyword>
<evidence type="ECO:0000313" key="9">
    <source>
        <dbReference type="Proteomes" id="UP001383192"/>
    </source>
</evidence>
<dbReference type="PANTHER" id="PTHR31350">
    <property type="entry name" value="SI:DKEY-261L7.2"/>
    <property type="match status" value="1"/>
</dbReference>
<dbReference type="CDD" id="cd00086">
    <property type="entry name" value="homeodomain"/>
    <property type="match status" value="1"/>
</dbReference>